<keyword evidence="7 9" id="KW-0408">Iron</keyword>
<dbReference type="SUPFAM" id="SSF48264">
    <property type="entry name" value="Cytochrome P450"/>
    <property type="match status" value="1"/>
</dbReference>
<evidence type="ECO:0000256" key="1">
    <source>
        <dbReference type="ARBA" id="ARBA00001971"/>
    </source>
</evidence>
<protein>
    <recommendedName>
        <fullName evidence="14">Cytochrome P450</fullName>
    </recommendedName>
</protein>
<evidence type="ECO:0000313" key="13">
    <source>
        <dbReference type="Proteomes" id="UP000283269"/>
    </source>
</evidence>
<dbReference type="Pfam" id="PF00067">
    <property type="entry name" value="p450"/>
    <property type="match status" value="2"/>
</dbReference>
<dbReference type="GO" id="GO:0005506">
    <property type="term" value="F:iron ion binding"/>
    <property type="evidence" value="ECO:0007669"/>
    <property type="project" value="InterPro"/>
</dbReference>
<evidence type="ECO:0008006" key="14">
    <source>
        <dbReference type="Google" id="ProtNLM"/>
    </source>
</evidence>
<gene>
    <name evidence="12" type="ORF">CVT25_013004</name>
</gene>
<dbReference type="PANTHER" id="PTHR46300:SF7">
    <property type="entry name" value="P450, PUTATIVE (EUROFUNG)-RELATED"/>
    <property type="match status" value="1"/>
</dbReference>
<organism evidence="12 13">
    <name type="scientific">Psilocybe cyanescens</name>
    <dbReference type="NCBI Taxonomy" id="93625"/>
    <lineage>
        <taxon>Eukaryota</taxon>
        <taxon>Fungi</taxon>
        <taxon>Dikarya</taxon>
        <taxon>Basidiomycota</taxon>
        <taxon>Agaricomycotina</taxon>
        <taxon>Agaricomycetes</taxon>
        <taxon>Agaricomycetidae</taxon>
        <taxon>Agaricales</taxon>
        <taxon>Agaricineae</taxon>
        <taxon>Strophariaceae</taxon>
        <taxon>Psilocybe</taxon>
    </lineage>
</organism>
<keyword evidence="8 10" id="KW-0503">Monooxygenase</keyword>
<reference evidence="12 13" key="1">
    <citation type="journal article" date="2018" name="Evol. Lett.">
        <title>Horizontal gene cluster transfer increased hallucinogenic mushroom diversity.</title>
        <authorList>
            <person name="Reynolds H.T."/>
            <person name="Vijayakumar V."/>
            <person name="Gluck-Thaler E."/>
            <person name="Korotkin H.B."/>
            <person name="Matheny P.B."/>
            <person name="Slot J.C."/>
        </authorList>
    </citation>
    <scope>NUCLEOTIDE SEQUENCE [LARGE SCALE GENOMIC DNA]</scope>
    <source>
        <strain evidence="12 13">2631</strain>
    </source>
</reference>
<dbReference type="GO" id="GO:0004497">
    <property type="term" value="F:monooxygenase activity"/>
    <property type="evidence" value="ECO:0007669"/>
    <property type="project" value="UniProtKB-KW"/>
</dbReference>
<dbReference type="InterPro" id="IPR001128">
    <property type="entry name" value="Cyt_P450"/>
</dbReference>
<sequence length="439" mass="49653">MSTPLTTAEIPAPFIVSALVAVLICIFIIRSYETSSYRSLRYPPGPHPLPIVGNIFQFPASRWWLKFTELGPLVHLSVANKHIVLINSQEMAAELLDRTSTADRPLLLMAGELMGFDASIAFIGYGERWRTYRRISNKVMSVSSVKMYSETLAREAIRLVSTLLDDPHSYSEQIRFSLGRTIMEAIYGIDCLSPDDTYIKVAEETLENISHAVIPGSYMVDVIPWHSTEPKVKYLPYIGLPFQRHVRLGRKQLKLMVGRPFQHVLRTRLDGTARPSFTSSILDGEIGLADSSERDDIMSWAAGTMYGGVAHVCRDDIEYKDYHLPKGTILISNVWSISQNSSYYEDPQAFNPDRFLKEHAELDPFNFAFGYGPRICLGRYFAIDQLYIVVASLLWAFVITPLEKESLPHPSYTSGFISAPSPFRCNIAPRHDGVEYLRR</sequence>
<dbReference type="InterPro" id="IPR017972">
    <property type="entry name" value="Cyt_P450_CS"/>
</dbReference>
<feature type="binding site" description="axial binding residue" evidence="9">
    <location>
        <position position="376"/>
    </location>
    <ligand>
        <name>heme</name>
        <dbReference type="ChEBI" id="CHEBI:30413"/>
    </ligand>
    <ligandPart>
        <name>Fe</name>
        <dbReference type="ChEBI" id="CHEBI:18248"/>
    </ligandPart>
</feature>
<dbReference type="OrthoDB" id="2789670at2759"/>
<dbReference type="GO" id="GO:0016705">
    <property type="term" value="F:oxidoreductase activity, acting on paired donors, with incorporation or reduction of molecular oxygen"/>
    <property type="evidence" value="ECO:0007669"/>
    <property type="project" value="InterPro"/>
</dbReference>
<feature type="transmembrane region" description="Helical" evidence="11">
    <location>
        <begin position="381"/>
        <end position="402"/>
    </location>
</feature>
<name>A0A409XHK8_PSICY</name>
<dbReference type="PROSITE" id="PS00086">
    <property type="entry name" value="CYTOCHROME_P450"/>
    <property type="match status" value="1"/>
</dbReference>
<proteinExistence type="inferred from homology"/>
<evidence type="ECO:0000256" key="2">
    <source>
        <dbReference type="ARBA" id="ARBA00005179"/>
    </source>
</evidence>
<keyword evidence="13" id="KW-1185">Reference proteome</keyword>
<accession>A0A409XHK8</accession>
<keyword evidence="11" id="KW-1133">Transmembrane helix</keyword>
<evidence type="ECO:0000256" key="4">
    <source>
        <dbReference type="ARBA" id="ARBA00022617"/>
    </source>
</evidence>
<dbReference type="PRINTS" id="PR00463">
    <property type="entry name" value="EP450I"/>
</dbReference>
<dbReference type="InParanoid" id="A0A409XHK8"/>
<dbReference type="Gene3D" id="1.10.630.10">
    <property type="entry name" value="Cytochrome P450"/>
    <property type="match status" value="2"/>
</dbReference>
<comment type="cofactor">
    <cofactor evidence="1 9">
        <name>heme</name>
        <dbReference type="ChEBI" id="CHEBI:30413"/>
    </cofactor>
</comment>
<comment type="caution">
    <text evidence="12">The sequence shown here is derived from an EMBL/GenBank/DDBJ whole genome shotgun (WGS) entry which is preliminary data.</text>
</comment>
<keyword evidence="11" id="KW-0812">Transmembrane</keyword>
<evidence type="ECO:0000256" key="11">
    <source>
        <dbReference type="SAM" id="Phobius"/>
    </source>
</evidence>
<dbReference type="InterPro" id="IPR036396">
    <property type="entry name" value="Cyt_P450_sf"/>
</dbReference>
<evidence type="ECO:0000313" key="12">
    <source>
        <dbReference type="EMBL" id="PPQ90245.1"/>
    </source>
</evidence>
<dbReference type="AlphaFoldDB" id="A0A409XHK8"/>
<evidence type="ECO:0000256" key="9">
    <source>
        <dbReference type="PIRSR" id="PIRSR602401-1"/>
    </source>
</evidence>
<keyword evidence="6 10" id="KW-0560">Oxidoreductase</keyword>
<comment type="pathway">
    <text evidence="2">Secondary metabolite biosynthesis.</text>
</comment>
<dbReference type="InterPro" id="IPR002401">
    <property type="entry name" value="Cyt_P450_E_grp-I"/>
</dbReference>
<evidence type="ECO:0000256" key="8">
    <source>
        <dbReference type="ARBA" id="ARBA00023033"/>
    </source>
</evidence>
<dbReference type="GO" id="GO:0020037">
    <property type="term" value="F:heme binding"/>
    <property type="evidence" value="ECO:0007669"/>
    <property type="project" value="InterPro"/>
</dbReference>
<evidence type="ECO:0000256" key="7">
    <source>
        <dbReference type="ARBA" id="ARBA00023004"/>
    </source>
</evidence>
<evidence type="ECO:0000256" key="3">
    <source>
        <dbReference type="ARBA" id="ARBA00010617"/>
    </source>
</evidence>
<dbReference type="STRING" id="93625.A0A409XHK8"/>
<comment type="similarity">
    <text evidence="3 10">Belongs to the cytochrome P450 family.</text>
</comment>
<keyword evidence="5 9" id="KW-0479">Metal-binding</keyword>
<dbReference type="EMBL" id="NHYD01001667">
    <property type="protein sequence ID" value="PPQ90245.1"/>
    <property type="molecule type" value="Genomic_DNA"/>
</dbReference>
<dbReference type="InterPro" id="IPR050364">
    <property type="entry name" value="Cytochrome_P450_fung"/>
</dbReference>
<feature type="transmembrane region" description="Helical" evidence="11">
    <location>
        <begin position="12"/>
        <end position="32"/>
    </location>
</feature>
<keyword evidence="4 9" id="KW-0349">Heme</keyword>
<evidence type="ECO:0000256" key="6">
    <source>
        <dbReference type="ARBA" id="ARBA00023002"/>
    </source>
</evidence>
<dbReference type="Proteomes" id="UP000283269">
    <property type="component" value="Unassembled WGS sequence"/>
</dbReference>
<evidence type="ECO:0000256" key="5">
    <source>
        <dbReference type="ARBA" id="ARBA00022723"/>
    </source>
</evidence>
<dbReference type="PANTHER" id="PTHR46300">
    <property type="entry name" value="P450, PUTATIVE (EUROFUNG)-RELATED-RELATED"/>
    <property type="match status" value="1"/>
</dbReference>
<evidence type="ECO:0000256" key="10">
    <source>
        <dbReference type="RuleBase" id="RU000461"/>
    </source>
</evidence>
<keyword evidence="11" id="KW-0472">Membrane</keyword>